<name>A0A1D8K946_9GAMM</name>
<gene>
    <name evidence="1" type="ORF">BJI67_10885</name>
</gene>
<accession>A0A1D8K946</accession>
<dbReference type="KEGG" id="aaeo:BJI67_10885"/>
<keyword evidence="2" id="KW-1185">Reference proteome</keyword>
<dbReference type="RefSeq" id="WP_070073047.1">
    <property type="nucleotide sequence ID" value="NZ_CP017448.1"/>
</dbReference>
<evidence type="ECO:0000313" key="2">
    <source>
        <dbReference type="Proteomes" id="UP000095342"/>
    </source>
</evidence>
<dbReference type="AlphaFoldDB" id="A0A1D8K946"/>
<dbReference type="Proteomes" id="UP000095342">
    <property type="component" value="Chromosome"/>
</dbReference>
<reference evidence="1 2" key="1">
    <citation type="submission" date="2016-09" db="EMBL/GenBank/DDBJ databases">
        <title>Acidihalobacter prosperus V6 (DSM14174).</title>
        <authorList>
            <person name="Khaleque H.N."/>
            <person name="Ramsay J.P."/>
            <person name="Murphy R.J.T."/>
            <person name="Kaksonen A.H."/>
            <person name="Boxall N.J."/>
            <person name="Watkin E.L.J."/>
        </authorList>
    </citation>
    <scope>NUCLEOTIDE SEQUENCE [LARGE SCALE GENOMIC DNA]</scope>
    <source>
        <strain evidence="1 2">V6</strain>
    </source>
</reference>
<organism evidence="1 2">
    <name type="scientific">Acidihalobacter aeolianus</name>
    <dbReference type="NCBI Taxonomy" id="2792603"/>
    <lineage>
        <taxon>Bacteria</taxon>
        <taxon>Pseudomonadati</taxon>
        <taxon>Pseudomonadota</taxon>
        <taxon>Gammaproteobacteria</taxon>
        <taxon>Chromatiales</taxon>
        <taxon>Ectothiorhodospiraceae</taxon>
        <taxon>Acidihalobacter</taxon>
    </lineage>
</organism>
<evidence type="ECO:0000313" key="1">
    <source>
        <dbReference type="EMBL" id="AOV17499.1"/>
    </source>
</evidence>
<protein>
    <submittedName>
        <fullName evidence="1">Uncharacterized protein</fullName>
    </submittedName>
</protein>
<dbReference type="InterPro" id="IPR011990">
    <property type="entry name" value="TPR-like_helical_dom_sf"/>
</dbReference>
<sequence>MRARPMMRDVSRFFCRFGRSARTWLVAWGLLALLAPGTAVLADQKPVAAAQPLEGSTAAFSQVKAYAQAGAVDLALASIHAGQPPYAQHSKRWLQWEQLKFELLTRAGRWQEIADEARQLPSSLAADARDALQTDAARAWLKLHRGKEARRTLLDLLWGGGAIPADSSVRLWRRLLIEAYLESDQADDARLALLQYQADYPLTDNREREVMSRVWLRVGEPRYALALLKSGNSASRWLFLLASLKAGSLPAAKIEQEAMDAAQAKGVVQTAAARLWAVSAAAALQLQDWPAAMRALEHYLALAPSVPMSPLLPYDGDTLWATYREEGEALGNRNRILLGDDTAWEKAAGAAGKAGQALQARAYNAMLALTGQTPQGRMTGFRWLLTALLAEPNGTQLVDRLFLTAPKTFPKLEALPVPVRLVLANDAVDRHDLKLAARLMVGVNQAPPGENAFDWSLRVARVLILGGKPDDGVAQLKHLIDGSKNIDKTQADRLMQVLFNLQSLKLNTQAIALFQALLPHLNDSQQRREVLFWEGESYQAMGHYREAARQYLDSATAGGQQSYDQWGQTARYNAAQVLAKGGLTGDARRILRDLLARTKAPGRVAFLKQKLAELGKQASDGNASAGT</sequence>
<dbReference type="Gene3D" id="1.25.40.10">
    <property type="entry name" value="Tetratricopeptide repeat domain"/>
    <property type="match status" value="1"/>
</dbReference>
<proteinExistence type="predicted"/>
<dbReference type="EMBL" id="CP017448">
    <property type="protein sequence ID" value="AOV17499.1"/>
    <property type="molecule type" value="Genomic_DNA"/>
</dbReference>